<gene>
    <name evidence="2" type="ORF">GON26_15325</name>
</gene>
<dbReference type="RefSeq" id="WP_160375648.1">
    <property type="nucleotide sequence ID" value="NZ_WSTB01000008.1"/>
</dbReference>
<accession>A0A6I4NMU9</accession>
<keyword evidence="1" id="KW-0732">Signal</keyword>
<dbReference type="Pfam" id="PF13585">
    <property type="entry name" value="CHU_C"/>
    <property type="match status" value="1"/>
</dbReference>
<protein>
    <submittedName>
        <fullName evidence="2">T9SS type B sorting domain-containing protein</fullName>
    </submittedName>
</protein>
<dbReference type="Gene3D" id="2.60.40.10">
    <property type="entry name" value="Immunoglobulins"/>
    <property type="match status" value="1"/>
</dbReference>
<sequence length="1373" mass="145329">MKQKILLFLLFQFLSGSTLFASAKYIKTPNAYGSAANYTLLDTIKKNKKTVKTSKTAKTTKFAIVLPPPTVTPGSTCTTGTTINQVNLFAVGSTMSQTIEWYSSQTATVPVYIGNFFSPNINTTTTYYVQSKQGTDVSIRIPVVASVYRKAPNVTMTSVPANDPAIPICEGTPVTFTALRGGNLFEFSVDGVVQQAMSSNRVFTSSTLTNGQMVRLRTRYETILNGNISDLAYGANIEDNKESAILSANAAGAYINSIKISPAENDLVFGISGKLTANKSLLLFLDTKTGGFSASNYGDDLDSPVLRGFNYFNNNPSTFDSYFLPDYCLSVSSDASGTTFSADLIELKTGQSTRFPLGTAMHLVPSASFAVNTLNSGITDYNRGFEIVVPKMLLGYFTGDIKLFGFTMHDTSETDYSVTNSFVSPELTNTIDYGTAAVDYNLQDPNPIIIASSALIPCYSDFNMIMNISPPPSTASTGPDQATCSLTSDPLGGNTPAIGTGNWSLKSGPTGATVTFSTPSSGSATATVSQSGTYVFTWSVSNGSCPPSTADITVNYNDIGNPVVETIKQPSCTNPTGSVLISGLVGAWTITPSIGTTVTGNTSSYEFTNLTPDTTYTFTVSNTGGCTTITLQAVINPIPATPVLPSTASVTQPTCAITVGTITISPQSGMEYSLDGITYQTSNVFNFLDPGNYTLYIRNAVDTACASASTIAVTINPIPSTPDSPRLIGIIPITCTDPTATIGIVAQSNVEYSIDGINYQASNIFSGLTAGFYSLYVRNIADTTCDIASASTVEIKAAPTTPASPVIENTVQPTCGTPSGTITVVAQTDMEYSIDGINYQTSNSFSGLAPGNYTLYIRNMLDSSCQSTVTATATINNIPAPPAIPVASATTQPTCAAPSGTIVITAQTGVEYSLDGITFQASNTFSNVISGAYNLYVRNTTDTSCSSISVSSITINPVPTPPLIPVVENITQPSCAIPSGAIVILPQTDAEYSLDGITFQASNSFSGLNPGDYTLYIRNSIDQTCLTASALPETIETVPPLPLNPTAESVIQPTCLVPSGTITIAIQNSVEYSLDGITYQTSNVFPNLVPNTYSLFIRNATDNTCETLGSTDVIIQPIPSLPAVPTLAQINQPNCSVSTGSVSITPQSDVEYSIGQAYQDSPEFSNLAPGNYTLSVRFKTSTECVSTGNPFTINAVPGEIQFEIKGDCDGTSYILTANPLAGSYDPDTVSYQWKDQSGTVVGSNSNTLNISEINNSNAVYPLQFSLTVTPDAASCSATNTIVVTSAFCNIQKGISPDGNAANSFFDLRNMGVKNLEVFDRYGIQVYHQSNYSDQWRGQSDKGESLPTATYYYVIQLESGESKTGWIYLIRGNN</sequence>
<dbReference type="InterPro" id="IPR026341">
    <property type="entry name" value="T9SS_type_B"/>
</dbReference>
<organism evidence="2 3">
    <name type="scientific">Flavobacterium hydrocarbonoxydans</name>
    <dbReference type="NCBI Taxonomy" id="2683249"/>
    <lineage>
        <taxon>Bacteria</taxon>
        <taxon>Pseudomonadati</taxon>
        <taxon>Bacteroidota</taxon>
        <taxon>Flavobacteriia</taxon>
        <taxon>Flavobacteriales</taxon>
        <taxon>Flavobacteriaceae</taxon>
        <taxon>Flavobacterium</taxon>
    </lineage>
</organism>
<evidence type="ECO:0000256" key="1">
    <source>
        <dbReference type="SAM" id="SignalP"/>
    </source>
</evidence>
<keyword evidence="3" id="KW-1185">Reference proteome</keyword>
<dbReference type="NCBIfam" id="TIGR04131">
    <property type="entry name" value="Bac_Flav_CTERM"/>
    <property type="match status" value="1"/>
</dbReference>
<evidence type="ECO:0000313" key="3">
    <source>
        <dbReference type="Proteomes" id="UP000471501"/>
    </source>
</evidence>
<comment type="caution">
    <text evidence="2">The sequence shown here is derived from an EMBL/GenBank/DDBJ whole genome shotgun (WGS) entry which is preliminary data.</text>
</comment>
<proteinExistence type="predicted"/>
<dbReference type="EMBL" id="WSTB01000008">
    <property type="protein sequence ID" value="MWB95738.1"/>
    <property type="molecule type" value="Genomic_DNA"/>
</dbReference>
<dbReference type="InterPro" id="IPR013783">
    <property type="entry name" value="Ig-like_fold"/>
</dbReference>
<dbReference type="Proteomes" id="UP000471501">
    <property type="component" value="Unassembled WGS sequence"/>
</dbReference>
<reference evidence="2 3" key="1">
    <citation type="submission" date="2019-12" db="EMBL/GenBank/DDBJ databases">
        <authorList>
            <person name="Kim Y.S."/>
        </authorList>
    </citation>
    <scope>NUCLEOTIDE SEQUENCE [LARGE SCALE GENOMIC DNA]</scope>
    <source>
        <strain evidence="2 3">GA093</strain>
    </source>
</reference>
<evidence type="ECO:0000313" key="2">
    <source>
        <dbReference type="EMBL" id="MWB95738.1"/>
    </source>
</evidence>
<feature type="signal peptide" evidence="1">
    <location>
        <begin position="1"/>
        <end position="21"/>
    </location>
</feature>
<name>A0A6I4NMU9_9FLAO</name>
<feature type="chain" id="PRO_5026122728" evidence="1">
    <location>
        <begin position="22"/>
        <end position="1373"/>
    </location>
</feature>